<feature type="non-terminal residue" evidence="7">
    <location>
        <position position="1"/>
    </location>
</feature>
<evidence type="ECO:0000313" key="8">
    <source>
        <dbReference type="Proteomes" id="UP000727407"/>
    </source>
</evidence>
<evidence type="ECO:0000256" key="3">
    <source>
        <dbReference type="ARBA" id="ARBA00022777"/>
    </source>
</evidence>
<comment type="similarity">
    <text evidence="1">Belongs to the inositol phosphokinase (IPK) family.</text>
</comment>
<dbReference type="PANTHER" id="PTHR10662:SF22">
    <property type="entry name" value="NUCLEAR RNA EXPORT FACTOR 1"/>
    <property type="match status" value="1"/>
</dbReference>
<dbReference type="Pfam" id="PF09162">
    <property type="entry name" value="Tap-RNA_bind"/>
    <property type="match status" value="1"/>
</dbReference>
<dbReference type="InterPro" id="IPR001611">
    <property type="entry name" value="Leu-rich_rpt"/>
</dbReference>
<dbReference type="InterPro" id="IPR057125">
    <property type="entry name" value="NXF1/2/3/5-like_LRR"/>
</dbReference>
<gene>
    <name evidence="7" type="ORF">DAT39_010026</name>
</gene>
<dbReference type="Proteomes" id="UP000727407">
    <property type="component" value="Unassembled WGS sequence"/>
</dbReference>
<dbReference type="InterPro" id="IPR012677">
    <property type="entry name" value="Nucleotide-bd_a/b_plait_sf"/>
</dbReference>
<evidence type="ECO:0000259" key="5">
    <source>
        <dbReference type="Pfam" id="PF09162"/>
    </source>
</evidence>
<keyword evidence="3" id="KW-0418">Kinase</keyword>
<dbReference type="Pfam" id="PF24048">
    <property type="entry name" value="LRR_NXF1-5"/>
    <property type="match status" value="1"/>
</dbReference>
<dbReference type="PANTHER" id="PTHR10662">
    <property type="entry name" value="NUCLEAR RNA EXPORT FACTOR"/>
    <property type="match status" value="1"/>
</dbReference>
<dbReference type="InterPro" id="IPR015245">
    <property type="entry name" value="Tap_RNA-bd"/>
</dbReference>
<sequence>EEEIVKARTKASIRTDMYQKMVKVDPTAPTEEEHAQRGVTKLRYMQWRDDTSSTSTLGFRIEGIMTENGIVLRDFNKTQSKEQVTETLLLFTKRQAHILVIGGSLLFVHDRPTNKANIWMIDFGKTTPVPSNVHLKHDIPWVEGNREDGYLFGLASLISLLHIAIKHDAMGGGPQFHNRDSRGPPRGHVHGGNIHQRLRGAPAGGFGPSRVVREDRNVNMNSGRGGAFRGRINPYGRANWRGTGQIAGERRGAVMRYRHGVRNPLSVNAERQGGAPVSGKFKTWYKITIPFGKKYEKKWLLTALQNLCPIPFTPVHVVVIKNPCSPPSFSQSDLKAPELEHLKQCMSKRFDSSEQFLDLNSLRSDQDLVSQNVTVILSRKSCMEAVLKIIKENIPQLTGLNLSNNKLFKLDDLTELVNIAPNLRTLNLSHNEDGHSLPAPIGFDVELHTTVPSCK</sequence>
<dbReference type="Gene3D" id="3.80.10.10">
    <property type="entry name" value="Ribonuclease Inhibitor"/>
    <property type="match status" value="1"/>
</dbReference>
<dbReference type="GO" id="GO:0005634">
    <property type="term" value="C:nucleus"/>
    <property type="evidence" value="ECO:0007669"/>
    <property type="project" value="TreeGrafter"/>
</dbReference>
<dbReference type="PROSITE" id="PS51450">
    <property type="entry name" value="LRR"/>
    <property type="match status" value="1"/>
</dbReference>
<organism evidence="7 8">
    <name type="scientific">Clarias magur</name>
    <name type="common">Asian catfish</name>
    <name type="synonym">Macropteronotus magur</name>
    <dbReference type="NCBI Taxonomy" id="1594786"/>
    <lineage>
        <taxon>Eukaryota</taxon>
        <taxon>Metazoa</taxon>
        <taxon>Chordata</taxon>
        <taxon>Craniata</taxon>
        <taxon>Vertebrata</taxon>
        <taxon>Euteleostomi</taxon>
        <taxon>Actinopterygii</taxon>
        <taxon>Neopterygii</taxon>
        <taxon>Teleostei</taxon>
        <taxon>Ostariophysi</taxon>
        <taxon>Siluriformes</taxon>
        <taxon>Clariidae</taxon>
        <taxon>Clarias</taxon>
    </lineage>
</organism>
<feature type="non-terminal residue" evidence="7">
    <location>
        <position position="455"/>
    </location>
</feature>
<dbReference type="GO" id="GO:0005737">
    <property type="term" value="C:cytoplasm"/>
    <property type="evidence" value="ECO:0007669"/>
    <property type="project" value="InterPro"/>
</dbReference>
<dbReference type="InterPro" id="IPR005522">
    <property type="entry name" value="IPK"/>
</dbReference>
<feature type="domain" description="NXF1/2/3/5-like leucine-rich repeat" evidence="6">
    <location>
        <begin position="347"/>
        <end position="432"/>
    </location>
</feature>
<name>A0A8J4TRI0_CLAMG</name>
<evidence type="ECO:0000256" key="1">
    <source>
        <dbReference type="ARBA" id="ARBA00007374"/>
    </source>
</evidence>
<dbReference type="GO" id="GO:0016301">
    <property type="term" value="F:kinase activity"/>
    <property type="evidence" value="ECO:0007669"/>
    <property type="project" value="UniProtKB-KW"/>
</dbReference>
<dbReference type="SUPFAM" id="SSF54928">
    <property type="entry name" value="RNA-binding domain, RBD"/>
    <property type="match status" value="1"/>
</dbReference>
<dbReference type="InterPro" id="IPR035979">
    <property type="entry name" value="RBD_domain_sf"/>
</dbReference>
<feature type="domain" description="Nuclear RNA export factor Tap RNA-binding" evidence="5">
    <location>
        <begin position="284"/>
        <end position="322"/>
    </location>
</feature>
<proteinExistence type="inferred from homology"/>
<dbReference type="EMBL" id="QNUK01000141">
    <property type="protein sequence ID" value="KAF5900250.1"/>
    <property type="molecule type" value="Genomic_DNA"/>
</dbReference>
<dbReference type="GO" id="GO:0003723">
    <property type="term" value="F:RNA binding"/>
    <property type="evidence" value="ECO:0007669"/>
    <property type="project" value="InterPro"/>
</dbReference>
<keyword evidence="8" id="KW-1185">Reference proteome</keyword>
<comment type="caution">
    <text evidence="7">The sequence shown here is derived from an EMBL/GenBank/DDBJ whole genome shotgun (WGS) entry which is preliminary data.</text>
</comment>
<dbReference type="InterPro" id="IPR038286">
    <property type="entry name" value="IPK_sf"/>
</dbReference>
<accession>A0A8J4TRI0</accession>
<dbReference type="SUPFAM" id="SSF52058">
    <property type="entry name" value="L domain-like"/>
    <property type="match status" value="1"/>
</dbReference>
<dbReference type="SUPFAM" id="SSF56104">
    <property type="entry name" value="SAICAR synthase-like"/>
    <property type="match status" value="1"/>
</dbReference>
<dbReference type="InterPro" id="IPR032675">
    <property type="entry name" value="LRR_dom_sf"/>
</dbReference>
<dbReference type="OrthoDB" id="25872at2759"/>
<dbReference type="GO" id="GO:0032958">
    <property type="term" value="P:inositol phosphate biosynthetic process"/>
    <property type="evidence" value="ECO:0007669"/>
    <property type="project" value="InterPro"/>
</dbReference>
<dbReference type="Pfam" id="PF03770">
    <property type="entry name" value="IPK"/>
    <property type="match status" value="2"/>
</dbReference>
<dbReference type="Gene3D" id="3.30.70.330">
    <property type="match status" value="1"/>
</dbReference>
<evidence type="ECO:0000259" key="6">
    <source>
        <dbReference type="Pfam" id="PF24048"/>
    </source>
</evidence>
<keyword evidence="2" id="KW-0808">Transferase</keyword>
<dbReference type="InterPro" id="IPR030217">
    <property type="entry name" value="NXF_fam"/>
</dbReference>
<evidence type="ECO:0000256" key="4">
    <source>
        <dbReference type="SAM" id="MobiDB-lite"/>
    </source>
</evidence>
<dbReference type="AlphaFoldDB" id="A0A8J4TRI0"/>
<evidence type="ECO:0000313" key="7">
    <source>
        <dbReference type="EMBL" id="KAF5900250.1"/>
    </source>
</evidence>
<dbReference type="GO" id="GO:0016973">
    <property type="term" value="P:poly(A)+ mRNA export from nucleus"/>
    <property type="evidence" value="ECO:0007669"/>
    <property type="project" value="TreeGrafter"/>
</dbReference>
<evidence type="ECO:0000256" key="2">
    <source>
        <dbReference type="ARBA" id="ARBA00022679"/>
    </source>
</evidence>
<protein>
    <submittedName>
        <fullName evidence="7">Inositol-trisphosphate 3-kinase B-like</fullName>
    </submittedName>
</protein>
<reference evidence="7" key="1">
    <citation type="submission" date="2020-07" db="EMBL/GenBank/DDBJ databases">
        <title>Clarias magur genome sequencing, assembly and annotation.</title>
        <authorList>
            <person name="Kushwaha B."/>
            <person name="Kumar R."/>
            <person name="Das P."/>
            <person name="Joshi C.G."/>
            <person name="Kumar D."/>
            <person name="Nagpure N.S."/>
            <person name="Pandey M."/>
            <person name="Agarwal S."/>
            <person name="Srivastava S."/>
            <person name="Singh M."/>
            <person name="Sahoo L."/>
            <person name="Jayasankar P."/>
            <person name="Meher P.K."/>
            <person name="Koringa P.G."/>
            <person name="Iquebal M.A."/>
            <person name="Das S.P."/>
            <person name="Bit A."/>
            <person name="Patnaik S."/>
            <person name="Patel N."/>
            <person name="Shah T.M."/>
            <person name="Hinsu A."/>
            <person name="Jena J.K."/>
        </authorList>
    </citation>
    <scope>NUCLEOTIDE SEQUENCE</scope>
    <source>
        <strain evidence="7">CIFAMagur01</strain>
        <tissue evidence="7">Testis</tissue>
    </source>
</reference>
<feature type="region of interest" description="Disordered" evidence="4">
    <location>
        <begin position="172"/>
        <end position="211"/>
    </location>
</feature>
<dbReference type="Gene3D" id="3.30.470.160">
    <property type="entry name" value="Inositol polyphosphate kinase"/>
    <property type="match status" value="2"/>
</dbReference>